<evidence type="ECO:0000256" key="3">
    <source>
        <dbReference type="ARBA" id="ARBA00022723"/>
    </source>
</evidence>
<name>A0A7N0V9D2_KALFE</name>
<dbReference type="Gene3D" id="3.40.50.150">
    <property type="entry name" value="Vaccinia Virus protein VP39"/>
    <property type="match status" value="1"/>
</dbReference>
<evidence type="ECO:0000313" key="5">
    <source>
        <dbReference type="EnsemblPlants" id="Kaladp0177s0001.1.v1.1"/>
    </source>
</evidence>
<dbReference type="Pfam" id="PF03492">
    <property type="entry name" value="Methyltransf_7"/>
    <property type="match status" value="1"/>
</dbReference>
<keyword evidence="3" id="KW-0479">Metal-binding</keyword>
<dbReference type="PANTHER" id="PTHR31009">
    <property type="entry name" value="S-ADENOSYL-L-METHIONINE:CARBOXYL METHYLTRANSFERASE FAMILY PROTEIN"/>
    <property type="match status" value="1"/>
</dbReference>
<dbReference type="Gramene" id="Kaladp0177s0001.1.v1.1">
    <property type="protein sequence ID" value="Kaladp0177s0001.1.v1.1"/>
    <property type="gene ID" value="Kaladp0177s0001.v1.1"/>
</dbReference>
<dbReference type="AlphaFoldDB" id="A0A7N0V9D2"/>
<dbReference type="InterPro" id="IPR005299">
    <property type="entry name" value="MeTrfase_7"/>
</dbReference>
<accession>A0A7N0V9D2</accession>
<evidence type="ECO:0000256" key="2">
    <source>
        <dbReference type="ARBA" id="ARBA00022679"/>
    </source>
</evidence>
<evidence type="ECO:0000313" key="6">
    <source>
        <dbReference type="Proteomes" id="UP000594263"/>
    </source>
</evidence>
<dbReference type="EnsemblPlants" id="Kaladp0177s0001.1.v1.1">
    <property type="protein sequence ID" value="Kaladp0177s0001.1.v1.1"/>
    <property type="gene ID" value="Kaladp0177s0001.v1.1"/>
</dbReference>
<keyword evidence="1" id="KW-0489">Methyltransferase</keyword>
<dbReference type="InterPro" id="IPR042086">
    <property type="entry name" value="MeTrfase_capping"/>
</dbReference>
<sequence>MVESTGAEAYPMQGGDGTSSYAKNSAYQKWVVDGAKPMILDAIARHLDVGSGPSKIVIADLGCSTGPNTFFSVENIIEALELKYQHGLEFQVLFNDHVANDFNNLFKTIPRAARYYAAGVPGSFHGRLFPESSVHVAHSTYSLHWLSRAPLEISDPNSPAWNKGRILWPGKEEEVIKSYLSQYTKDMESFLSARAKEVFSGGLVMISFNVRPNGALHTSQSALYNLIGACLMDMASEGAFAEEKVDSFNLPIYFPTIGELEGILNKNDFFSVEKLEPIEKAPVDMGAFTSSLVAGAVLAALGATIEEQFGRDIVENLRPRFIKKLEQYGHTFSKKDDSYIDLFILLKRKDC</sequence>
<keyword evidence="4" id="KW-0460">Magnesium</keyword>
<dbReference type="Proteomes" id="UP000594263">
    <property type="component" value="Unplaced"/>
</dbReference>
<dbReference type="OMA" id="MEEISHP"/>
<keyword evidence="6" id="KW-1185">Reference proteome</keyword>
<dbReference type="GO" id="GO:0032259">
    <property type="term" value="P:methylation"/>
    <property type="evidence" value="ECO:0007669"/>
    <property type="project" value="UniProtKB-KW"/>
</dbReference>
<evidence type="ECO:0000256" key="4">
    <source>
        <dbReference type="ARBA" id="ARBA00022842"/>
    </source>
</evidence>
<dbReference type="SUPFAM" id="SSF53335">
    <property type="entry name" value="S-adenosyl-L-methionine-dependent methyltransferases"/>
    <property type="match status" value="1"/>
</dbReference>
<dbReference type="GO" id="GO:0008168">
    <property type="term" value="F:methyltransferase activity"/>
    <property type="evidence" value="ECO:0007669"/>
    <property type="project" value="UniProtKB-KW"/>
</dbReference>
<evidence type="ECO:0000256" key="1">
    <source>
        <dbReference type="ARBA" id="ARBA00022603"/>
    </source>
</evidence>
<reference evidence="5" key="1">
    <citation type="submission" date="2021-01" db="UniProtKB">
        <authorList>
            <consortium name="EnsemblPlants"/>
        </authorList>
    </citation>
    <scope>IDENTIFICATION</scope>
</reference>
<dbReference type="InterPro" id="IPR029063">
    <property type="entry name" value="SAM-dependent_MTases_sf"/>
</dbReference>
<organism evidence="5 6">
    <name type="scientific">Kalanchoe fedtschenkoi</name>
    <name type="common">Lavender scallops</name>
    <name type="synonym">South American air plant</name>
    <dbReference type="NCBI Taxonomy" id="63787"/>
    <lineage>
        <taxon>Eukaryota</taxon>
        <taxon>Viridiplantae</taxon>
        <taxon>Streptophyta</taxon>
        <taxon>Embryophyta</taxon>
        <taxon>Tracheophyta</taxon>
        <taxon>Spermatophyta</taxon>
        <taxon>Magnoliopsida</taxon>
        <taxon>eudicotyledons</taxon>
        <taxon>Gunneridae</taxon>
        <taxon>Pentapetalae</taxon>
        <taxon>Saxifragales</taxon>
        <taxon>Crassulaceae</taxon>
        <taxon>Kalanchoe</taxon>
    </lineage>
</organism>
<protein>
    <submittedName>
        <fullName evidence="5">Uncharacterized protein</fullName>
    </submittedName>
</protein>
<proteinExistence type="predicted"/>
<keyword evidence="2" id="KW-0808">Transferase</keyword>
<dbReference type="Gene3D" id="1.10.1200.270">
    <property type="entry name" value="Methyltransferase, alpha-helical capping domain"/>
    <property type="match status" value="1"/>
</dbReference>
<dbReference type="GO" id="GO:0046872">
    <property type="term" value="F:metal ion binding"/>
    <property type="evidence" value="ECO:0007669"/>
    <property type="project" value="UniProtKB-KW"/>
</dbReference>